<dbReference type="EMBL" id="JBBWWQ010000010">
    <property type="protein sequence ID" value="KAK8936641.1"/>
    <property type="molecule type" value="Genomic_DNA"/>
</dbReference>
<dbReference type="Proteomes" id="UP001418222">
    <property type="component" value="Unassembled WGS sequence"/>
</dbReference>
<comment type="caution">
    <text evidence="1">The sequence shown here is derived from an EMBL/GenBank/DDBJ whole genome shotgun (WGS) entry which is preliminary data.</text>
</comment>
<accession>A0AAP0G4H3</accession>
<evidence type="ECO:0000313" key="1">
    <source>
        <dbReference type="EMBL" id="KAK8936641.1"/>
    </source>
</evidence>
<keyword evidence="2" id="KW-1185">Reference proteome</keyword>
<dbReference type="PANTHER" id="PTHR45786">
    <property type="entry name" value="DNA BINDING PROTEIN-LIKE"/>
    <property type="match status" value="1"/>
</dbReference>
<reference evidence="1 2" key="1">
    <citation type="journal article" date="2022" name="Nat. Plants">
        <title>Genomes of leafy and leafless Platanthera orchids illuminate the evolution of mycoheterotrophy.</title>
        <authorList>
            <person name="Li M.H."/>
            <person name="Liu K.W."/>
            <person name="Li Z."/>
            <person name="Lu H.C."/>
            <person name="Ye Q.L."/>
            <person name="Zhang D."/>
            <person name="Wang J.Y."/>
            <person name="Li Y.F."/>
            <person name="Zhong Z.M."/>
            <person name="Liu X."/>
            <person name="Yu X."/>
            <person name="Liu D.K."/>
            <person name="Tu X.D."/>
            <person name="Liu B."/>
            <person name="Hao Y."/>
            <person name="Liao X.Y."/>
            <person name="Jiang Y.T."/>
            <person name="Sun W.H."/>
            <person name="Chen J."/>
            <person name="Chen Y.Q."/>
            <person name="Ai Y."/>
            <person name="Zhai J.W."/>
            <person name="Wu S.S."/>
            <person name="Zhou Z."/>
            <person name="Hsiao Y.Y."/>
            <person name="Wu W.L."/>
            <person name="Chen Y.Y."/>
            <person name="Lin Y.F."/>
            <person name="Hsu J.L."/>
            <person name="Li C.Y."/>
            <person name="Wang Z.W."/>
            <person name="Zhao X."/>
            <person name="Zhong W.Y."/>
            <person name="Ma X.K."/>
            <person name="Ma L."/>
            <person name="Huang J."/>
            <person name="Chen G.Z."/>
            <person name="Huang M.Z."/>
            <person name="Huang L."/>
            <person name="Peng D.H."/>
            <person name="Luo Y.B."/>
            <person name="Zou S.Q."/>
            <person name="Chen S.P."/>
            <person name="Lan S."/>
            <person name="Tsai W.C."/>
            <person name="Van de Peer Y."/>
            <person name="Liu Z.J."/>
        </authorList>
    </citation>
    <scope>NUCLEOTIDE SEQUENCE [LARGE SCALE GENOMIC DNA]</scope>
    <source>
        <strain evidence="1">Lor287</strain>
    </source>
</reference>
<organism evidence="1 2">
    <name type="scientific">Platanthera zijinensis</name>
    <dbReference type="NCBI Taxonomy" id="2320716"/>
    <lineage>
        <taxon>Eukaryota</taxon>
        <taxon>Viridiplantae</taxon>
        <taxon>Streptophyta</taxon>
        <taxon>Embryophyta</taxon>
        <taxon>Tracheophyta</taxon>
        <taxon>Spermatophyta</taxon>
        <taxon>Magnoliopsida</taxon>
        <taxon>Liliopsida</taxon>
        <taxon>Asparagales</taxon>
        <taxon>Orchidaceae</taxon>
        <taxon>Orchidoideae</taxon>
        <taxon>Orchideae</taxon>
        <taxon>Orchidinae</taxon>
        <taxon>Platanthera</taxon>
    </lineage>
</organism>
<sequence length="74" mass="8740">MEANDRDIIVETYSGELMPIKEYSGFYDPLQYPLLFPHGSHGWRGDELLHRAERTSCCDYYSYQLQVLRQLHSV</sequence>
<gene>
    <name evidence="1" type="ORF">KSP39_PZI012418</name>
</gene>
<name>A0AAP0G4H3_9ASPA</name>
<dbReference type="PANTHER" id="PTHR45786:SF80">
    <property type="entry name" value="HELITRON HELICASE-LIKE DOMAIN-CONTAINING PROTEIN"/>
    <property type="match status" value="1"/>
</dbReference>
<evidence type="ECO:0000313" key="2">
    <source>
        <dbReference type="Proteomes" id="UP001418222"/>
    </source>
</evidence>
<proteinExistence type="predicted"/>
<dbReference type="AlphaFoldDB" id="A0AAP0G4H3"/>
<protein>
    <submittedName>
        <fullName evidence="1">Uncharacterized protein</fullName>
    </submittedName>
</protein>